<dbReference type="SUPFAM" id="SSF52540">
    <property type="entry name" value="P-loop containing nucleoside triphosphate hydrolases"/>
    <property type="match status" value="1"/>
</dbReference>
<evidence type="ECO:0000313" key="6">
    <source>
        <dbReference type="EMBL" id="VFK15617.1"/>
    </source>
</evidence>
<dbReference type="InterPro" id="IPR003439">
    <property type="entry name" value="ABC_transporter-like_ATP-bd"/>
</dbReference>
<gene>
    <name evidence="6" type="ORF">BECKLPF1236B_GA0070989_10817</name>
</gene>
<dbReference type="PANTHER" id="PTHR43335">
    <property type="entry name" value="ABC TRANSPORTER, ATP-BINDING PROTEIN"/>
    <property type="match status" value="1"/>
</dbReference>
<dbReference type="EMBL" id="CAADFK010000081">
    <property type="protein sequence ID" value="VFK15617.1"/>
    <property type="molecule type" value="Genomic_DNA"/>
</dbReference>
<reference evidence="6" key="1">
    <citation type="submission" date="2019-02" db="EMBL/GenBank/DDBJ databases">
        <authorList>
            <person name="Gruber-Vodicka R. H."/>
            <person name="Seah K. B. B."/>
        </authorList>
    </citation>
    <scope>NUCLEOTIDE SEQUENCE</scope>
    <source>
        <strain evidence="6">BECK_S313</strain>
    </source>
</reference>
<dbReference type="Pfam" id="PF00005">
    <property type="entry name" value="ABC_tran"/>
    <property type="match status" value="1"/>
</dbReference>
<organism evidence="6">
    <name type="scientific">Candidatus Kentrum sp. LPFa</name>
    <dbReference type="NCBI Taxonomy" id="2126335"/>
    <lineage>
        <taxon>Bacteria</taxon>
        <taxon>Pseudomonadati</taxon>
        <taxon>Pseudomonadota</taxon>
        <taxon>Gammaproteobacteria</taxon>
        <taxon>Candidatus Kentrum</taxon>
    </lineage>
</organism>
<dbReference type="Gene3D" id="3.40.50.300">
    <property type="entry name" value="P-loop containing nucleotide triphosphate hydrolases"/>
    <property type="match status" value="1"/>
</dbReference>
<name>A0A450WEY5_9GAMM</name>
<accession>A0A450WEY5</accession>
<sequence>METLVEVRNLHKRFESIRAVDDVSFRVNRGEVLGFLGPNGAGKTTTMRIITGFLDADAGSVAIGGDDIARAPVAAKRRIGYLPEGAPLYGDMTPLGFLGFVAEIRGFRGREKERRIADTVEKTNLGSVLDQSIETLSKGFKRRVGLAQAILHDPEILILDEPTDGLDPNQKHEVRILIQGMAVEKAIILSTHILEEVDSVCGRAIVIAGGRLVGDGTPTELRAKSRWHNAITLSARDGGENGKGARTALAALPGVESVELLGVSDGLARWVVYAKGGQSIVGEVNRMVRDRDWKVEELYVEQGRLEDVFRMMTTEDAGLS</sequence>
<dbReference type="GO" id="GO:0016887">
    <property type="term" value="F:ATP hydrolysis activity"/>
    <property type="evidence" value="ECO:0007669"/>
    <property type="project" value="InterPro"/>
</dbReference>
<evidence type="ECO:0000256" key="3">
    <source>
        <dbReference type="ARBA" id="ARBA00022741"/>
    </source>
</evidence>
<dbReference type="PROSITE" id="PS50893">
    <property type="entry name" value="ABC_TRANSPORTER_2"/>
    <property type="match status" value="1"/>
</dbReference>
<feature type="domain" description="ABC transporter" evidence="5">
    <location>
        <begin position="5"/>
        <end position="234"/>
    </location>
</feature>
<evidence type="ECO:0000259" key="5">
    <source>
        <dbReference type="PROSITE" id="PS50893"/>
    </source>
</evidence>
<protein>
    <submittedName>
        <fullName evidence="6">ABC-2 type transport system ATP-binding protein</fullName>
    </submittedName>
</protein>
<keyword evidence="2" id="KW-0813">Transport</keyword>
<comment type="similarity">
    <text evidence="1">Belongs to the ABC transporter superfamily.</text>
</comment>
<dbReference type="GO" id="GO:0005524">
    <property type="term" value="F:ATP binding"/>
    <property type="evidence" value="ECO:0007669"/>
    <property type="project" value="UniProtKB-KW"/>
</dbReference>
<dbReference type="SMART" id="SM00382">
    <property type="entry name" value="AAA"/>
    <property type="match status" value="1"/>
</dbReference>
<dbReference type="CDD" id="cd03230">
    <property type="entry name" value="ABC_DR_subfamily_A"/>
    <property type="match status" value="1"/>
</dbReference>
<evidence type="ECO:0000256" key="1">
    <source>
        <dbReference type="ARBA" id="ARBA00005417"/>
    </source>
</evidence>
<keyword evidence="4 6" id="KW-0067">ATP-binding</keyword>
<evidence type="ECO:0000256" key="4">
    <source>
        <dbReference type="ARBA" id="ARBA00022840"/>
    </source>
</evidence>
<dbReference type="PANTHER" id="PTHR43335:SF4">
    <property type="entry name" value="ABC TRANSPORTER, ATP-BINDING PROTEIN"/>
    <property type="match status" value="1"/>
</dbReference>
<proteinExistence type="inferred from homology"/>
<dbReference type="InterPro" id="IPR003593">
    <property type="entry name" value="AAA+_ATPase"/>
</dbReference>
<evidence type="ECO:0000256" key="2">
    <source>
        <dbReference type="ARBA" id="ARBA00022448"/>
    </source>
</evidence>
<dbReference type="AlphaFoldDB" id="A0A450WEY5"/>
<dbReference type="InterPro" id="IPR027417">
    <property type="entry name" value="P-loop_NTPase"/>
</dbReference>
<keyword evidence="3" id="KW-0547">Nucleotide-binding</keyword>